<dbReference type="AlphaFoldDB" id="A0AAU8RW97"/>
<dbReference type="KEGG" id="cbat:M666_15805"/>
<dbReference type="SUPFAM" id="SSF102198">
    <property type="entry name" value="Putative cyclase"/>
    <property type="match status" value="1"/>
</dbReference>
<keyword evidence="1" id="KW-0732">Signal</keyword>
<feature type="signal peptide" evidence="1">
    <location>
        <begin position="1"/>
        <end position="27"/>
    </location>
</feature>
<dbReference type="InterPro" id="IPR007325">
    <property type="entry name" value="KFase/CYL"/>
</dbReference>
<feature type="chain" id="PRO_5043941802" evidence="1">
    <location>
        <begin position="28"/>
        <end position="314"/>
    </location>
</feature>
<dbReference type="Gene3D" id="3.50.30.50">
    <property type="entry name" value="Putative cyclase"/>
    <property type="match status" value="1"/>
</dbReference>
<dbReference type="Pfam" id="PF04199">
    <property type="entry name" value="Cyclase"/>
    <property type="match status" value="1"/>
</dbReference>
<dbReference type="EMBL" id="CP009976">
    <property type="protein sequence ID" value="AIZ42902.1"/>
    <property type="molecule type" value="Genomic_DNA"/>
</dbReference>
<dbReference type="PANTHER" id="PTHR34861">
    <property type="match status" value="1"/>
</dbReference>
<dbReference type="Proteomes" id="UP000030786">
    <property type="component" value="Chromosome"/>
</dbReference>
<dbReference type="PANTHER" id="PTHR34861:SF10">
    <property type="entry name" value="CYCLASE"/>
    <property type="match status" value="1"/>
</dbReference>
<evidence type="ECO:0000313" key="3">
    <source>
        <dbReference type="Proteomes" id="UP000030786"/>
    </source>
</evidence>
<organism evidence="2 3">
    <name type="scientific">Cellulophaga baltica 18</name>
    <dbReference type="NCBI Taxonomy" id="1348584"/>
    <lineage>
        <taxon>Bacteria</taxon>
        <taxon>Pseudomonadati</taxon>
        <taxon>Bacteroidota</taxon>
        <taxon>Flavobacteriia</taxon>
        <taxon>Flavobacteriales</taxon>
        <taxon>Flavobacteriaceae</taxon>
        <taxon>Cellulophaga</taxon>
    </lineage>
</organism>
<dbReference type="InterPro" id="IPR037175">
    <property type="entry name" value="KFase_sf"/>
</dbReference>
<evidence type="ECO:0000313" key="2">
    <source>
        <dbReference type="EMBL" id="AIZ42902.1"/>
    </source>
</evidence>
<reference evidence="2 3" key="1">
    <citation type="journal article" date="2014" name="Environ. Microbiol.">
        <title>Contrasting genomic patterns and infection strategies of two co-existing Bacteroidetes podovirus genera.</title>
        <authorList>
            <person name="Holmfeldt K."/>
            <person name="Howard-Varona C."/>
            <person name="Solonenko N."/>
            <person name="Sullivan M.B."/>
        </authorList>
    </citation>
    <scope>NUCLEOTIDE SEQUENCE [LARGE SCALE GENOMIC DNA]</scope>
    <source>
        <strain evidence="2 3">18</strain>
    </source>
</reference>
<dbReference type="GO" id="GO:0019441">
    <property type="term" value="P:L-tryptophan catabolic process to kynurenine"/>
    <property type="evidence" value="ECO:0007669"/>
    <property type="project" value="InterPro"/>
</dbReference>
<protein>
    <submittedName>
        <fullName evidence="2">Polyketide cyclase</fullName>
    </submittedName>
</protein>
<sequence>MKMNTIVNTLKTVALAATLFTALTTNAQQVPTSPYGADDEIGALNLLNEETVLDAVKLVKKGKVYRLGMVVNAETAAFRHRYFHIETLQPETAAAGSNKFTYVDDQLIGWTGVGSQINGLAHYGRDNVHYNGHKVEDFLTVSGVKKLGLEKLPPIVTRGVVLDMRSYYNQDIVKEGTVFTVEDIEKVAKKQGIEIRKGDVVLFYTGWTKLMGKDDKRYLAGGPGIGTEAAHYLGKKGIVAAGADNWSFEAVPHENSALSFPVNQMMATEYGVQVLENILVDELVKDKAWEFLFVLGHPLYEGSTQVQINPVAIK</sequence>
<dbReference type="GO" id="GO:0004061">
    <property type="term" value="F:arylformamidase activity"/>
    <property type="evidence" value="ECO:0007669"/>
    <property type="project" value="InterPro"/>
</dbReference>
<gene>
    <name evidence="2" type="ORF">M666_15805</name>
</gene>
<proteinExistence type="predicted"/>
<accession>A0AAU8RW97</accession>
<name>A0AAU8RW97_9FLAO</name>
<evidence type="ECO:0000256" key="1">
    <source>
        <dbReference type="SAM" id="SignalP"/>
    </source>
</evidence>